<dbReference type="CDD" id="cd23934">
    <property type="entry name" value="AGPR_1_C"/>
    <property type="match status" value="1"/>
</dbReference>
<dbReference type="PANTHER" id="PTHR32338">
    <property type="entry name" value="N-ACETYL-GAMMA-GLUTAMYL-PHOSPHATE REDUCTASE, CHLOROPLASTIC-RELATED-RELATED"/>
    <property type="match status" value="1"/>
</dbReference>
<name>E0XSR8_9PROT</name>
<keyword evidence="4 5" id="KW-0560">Oxidoreductase</keyword>
<keyword evidence="1 5" id="KW-0055">Arginine biosynthesis</keyword>
<dbReference type="NCBIfam" id="TIGR01850">
    <property type="entry name" value="argC"/>
    <property type="match status" value="1"/>
</dbReference>
<evidence type="ECO:0000256" key="4">
    <source>
        <dbReference type="ARBA" id="ARBA00023002"/>
    </source>
</evidence>
<gene>
    <name evidence="5" type="primary">argC</name>
</gene>
<dbReference type="UniPathway" id="UPA00068">
    <property type="reaction ID" value="UER00108"/>
</dbReference>
<comment type="pathway">
    <text evidence="5">Amino-acid biosynthesis; L-arginine biosynthesis; N(2)-acetyl-L-ornithine from L-glutamate: step 3/4.</text>
</comment>
<dbReference type="EMBL" id="GU474866">
    <property type="protein sequence ID" value="ADI17472.1"/>
    <property type="molecule type" value="Genomic_DNA"/>
</dbReference>
<dbReference type="SMART" id="SM00859">
    <property type="entry name" value="Semialdhyde_dh"/>
    <property type="match status" value="1"/>
</dbReference>
<dbReference type="GO" id="GO:0070401">
    <property type="term" value="F:NADP+ binding"/>
    <property type="evidence" value="ECO:0007669"/>
    <property type="project" value="InterPro"/>
</dbReference>
<dbReference type="Gene3D" id="3.30.360.10">
    <property type="entry name" value="Dihydrodipicolinate Reductase, domain 2"/>
    <property type="match status" value="1"/>
</dbReference>
<dbReference type="CDD" id="cd17895">
    <property type="entry name" value="AGPR_1_N"/>
    <property type="match status" value="1"/>
</dbReference>
<evidence type="ECO:0000256" key="5">
    <source>
        <dbReference type="HAMAP-Rule" id="MF_00150"/>
    </source>
</evidence>
<dbReference type="GO" id="GO:0003942">
    <property type="term" value="F:N-acetyl-gamma-glutamyl-phosphate reductase activity"/>
    <property type="evidence" value="ECO:0007669"/>
    <property type="project" value="UniProtKB-UniRule"/>
</dbReference>
<dbReference type="SUPFAM" id="SSF51735">
    <property type="entry name" value="NAD(P)-binding Rossmann-fold domains"/>
    <property type="match status" value="1"/>
</dbReference>
<protein>
    <recommendedName>
        <fullName evidence="5">N-acetyl-gamma-glutamyl-phosphate reductase</fullName>
        <shortName evidence="5">AGPR</shortName>
        <ecNumber evidence="5">1.2.1.38</ecNumber>
    </recommendedName>
    <alternativeName>
        <fullName evidence="5">N-acetyl-glutamate semialdehyde dehydrogenase</fullName>
        <shortName evidence="5">NAGSA dehydrogenase</shortName>
    </alternativeName>
</protein>
<dbReference type="PROSITE" id="PS01224">
    <property type="entry name" value="ARGC"/>
    <property type="match status" value="1"/>
</dbReference>
<dbReference type="HAMAP" id="MF_00150">
    <property type="entry name" value="ArgC_type1"/>
    <property type="match status" value="1"/>
</dbReference>
<dbReference type="InterPro" id="IPR000706">
    <property type="entry name" value="AGPR_type-1"/>
</dbReference>
<keyword evidence="5" id="KW-0963">Cytoplasm</keyword>
<accession>E0XSR8</accession>
<evidence type="ECO:0000313" key="8">
    <source>
        <dbReference type="EMBL" id="ADI17472.1"/>
    </source>
</evidence>
<dbReference type="Gene3D" id="3.40.50.720">
    <property type="entry name" value="NAD(P)-binding Rossmann-like Domain"/>
    <property type="match status" value="1"/>
</dbReference>
<dbReference type="SUPFAM" id="SSF55347">
    <property type="entry name" value="Glyceraldehyde-3-phosphate dehydrogenase-like, C-terminal domain"/>
    <property type="match status" value="1"/>
</dbReference>
<comment type="function">
    <text evidence="5">Catalyzes the NADPH-dependent reduction of N-acetyl-5-glutamyl phosphate to yield N-acetyl-L-glutamate 5-semialdehyde.</text>
</comment>
<keyword evidence="3 5" id="KW-0521">NADP</keyword>
<feature type="domain" description="Semialdehyde dehydrogenase NAD-binding" evidence="7">
    <location>
        <begin position="3"/>
        <end position="141"/>
    </location>
</feature>
<feature type="active site" evidence="5 6">
    <location>
        <position position="149"/>
    </location>
</feature>
<keyword evidence="2 5" id="KW-0028">Amino-acid biosynthesis</keyword>
<dbReference type="GO" id="GO:0006526">
    <property type="term" value="P:L-arginine biosynthetic process"/>
    <property type="evidence" value="ECO:0007669"/>
    <property type="project" value="UniProtKB-UniRule"/>
</dbReference>
<organism evidence="8">
    <name type="scientific">uncultured beta proteobacterium HF0130_04F21</name>
    <dbReference type="NCBI Taxonomy" id="710819"/>
    <lineage>
        <taxon>Bacteria</taxon>
        <taxon>Pseudomonadati</taxon>
        <taxon>Pseudomonadota</taxon>
        <taxon>Betaproteobacteria</taxon>
        <taxon>Nitrosomonadales</taxon>
        <taxon>Nitrosomonadaceae</taxon>
        <taxon>environmental samples</taxon>
    </lineage>
</organism>
<dbReference type="Pfam" id="PF22698">
    <property type="entry name" value="Semialdhyde_dhC_1"/>
    <property type="match status" value="1"/>
</dbReference>
<proteinExistence type="inferred from homology"/>
<dbReference type="InterPro" id="IPR058924">
    <property type="entry name" value="AGPR_dimerisation_dom"/>
</dbReference>
<evidence type="ECO:0000256" key="6">
    <source>
        <dbReference type="PROSITE-ProRule" id="PRU10010"/>
    </source>
</evidence>
<dbReference type="InterPro" id="IPR050085">
    <property type="entry name" value="AGPR"/>
</dbReference>
<evidence type="ECO:0000256" key="3">
    <source>
        <dbReference type="ARBA" id="ARBA00022857"/>
    </source>
</evidence>
<evidence type="ECO:0000256" key="2">
    <source>
        <dbReference type="ARBA" id="ARBA00022605"/>
    </source>
</evidence>
<dbReference type="Pfam" id="PF01118">
    <property type="entry name" value="Semialdhyde_dh"/>
    <property type="match status" value="1"/>
</dbReference>
<dbReference type="InterPro" id="IPR036291">
    <property type="entry name" value="NAD(P)-bd_dom_sf"/>
</dbReference>
<comment type="catalytic activity">
    <reaction evidence="5">
        <text>N-acetyl-L-glutamate 5-semialdehyde + phosphate + NADP(+) = N-acetyl-L-glutamyl 5-phosphate + NADPH + H(+)</text>
        <dbReference type="Rhea" id="RHEA:21588"/>
        <dbReference type="ChEBI" id="CHEBI:15378"/>
        <dbReference type="ChEBI" id="CHEBI:29123"/>
        <dbReference type="ChEBI" id="CHEBI:43474"/>
        <dbReference type="ChEBI" id="CHEBI:57783"/>
        <dbReference type="ChEBI" id="CHEBI:57936"/>
        <dbReference type="ChEBI" id="CHEBI:58349"/>
        <dbReference type="EC" id="1.2.1.38"/>
    </reaction>
</comment>
<dbReference type="GO" id="GO:0051287">
    <property type="term" value="F:NAD binding"/>
    <property type="evidence" value="ECO:0007669"/>
    <property type="project" value="InterPro"/>
</dbReference>
<dbReference type="GO" id="GO:0005737">
    <property type="term" value="C:cytoplasm"/>
    <property type="evidence" value="ECO:0007669"/>
    <property type="project" value="UniProtKB-SubCell"/>
</dbReference>
<sequence length="359" mass="40173">MINAGIVGANGFTGQELLRILSHHPAVDSLHIVSRALDEDKTRPNFQSFKEVKNLNFVTLENLASTPCDIVFFATPHGVAMEHADRLINNGLKVIDLSADFRIEDPGIFEKWYNITHKNKDLLSDAVYGLPEINREKIKISKLIAMPGCYPTAVILGLYPLLKNGIIKKHNIIADCKSGVSGAGKNPKDENMFSEISENFRPYGLDGHRHWPEIYQELCSIISNQSPRQKKIENLGFIFSPNLVPMFRGILATIYCYIEDSCLEKNIYDVFNTEYSQEPFVDILPSGSCLDTASVKGSNRLKIALRRPKTSTSRHDNSLIVYVAEDNLMKGASGQAVQVMNIILNIDEKTGLNFLPFSR</sequence>
<dbReference type="AlphaFoldDB" id="E0XSR8"/>
<comment type="subcellular location">
    <subcellularLocation>
        <location evidence="5">Cytoplasm</location>
    </subcellularLocation>
</comment>
<reference evidence="8" key="1">
    <citation type="journal article" date="2011" name="Environ. Microbiol.">
        <title>Time-series analyses of Monterey Bay coastal microbial picoplankton using a 'genome proxy' microarray.</title>
        <authorList>
            <person name="Rich V.I."/>
            <person name="Pham V.D."/>
            <person name="Eppley J."/>
            <person name="Shi Y."/>
            <person name="DeLong E.F."/>
        </authorList>
    </citation>
    <scope>NUCLEOTIDE SEQUENCE</scope>
</reference>
<evidence type="ECO:0000256" key="1">
    <source>
        <dbReference type="ARBA" id="ARBA00022571"/>
    </source>
</evidence>
<dbReference type="PANTHER" id="PTHR32338:SF10">
    <property type="entry name" value="N-ACETYL-GAMMA-GLUTAMYL-PHOSPHATE REDUCTASE, CHLOROPLASTIC-RELATED"/>
    <property type="match status" value="1"/>
</dbReference>
<dbReference type="InterPro" id="IPR000534">
    <property type="entry name" value="Semialdehyde_DH_NAD-bd"/>
</dbReference>
<comment type="similarity">
    <text evidence="5">Belongs to the NAGSA dehydrogenase family. Type 1 subfamily.</text>
</comment>
<dbReference type="InterPro" id="IPR023013">
    <property type="entry name" value="AGPR_AS"/>
</dbReference>
<evidence type="ECO:0000259" key="7">
    <source>
        <dbReference type="SMART" id="SM00859"/>
    </source>
</evidence>
<dbReference type="EC" id="1.2.1.38" evidence="5"/>